<protein>
    <submittedName>
        <fullName evidence="2">Thioredoxin family protein</fullName>
    </submittedName>
</protein>
<evidence type="ECO:0000313" key="3">
    <source>
        <dbReference type="Proteomes" id="UP001139414"/>
    </source>
</evidence>
<dbReference type="AlphaFoldDB" id="A0A9X1LJG0"/>
<dbReference type="RefSeq" id="WP_229340382.1">
    <property type="nucleotide sequence ID" value="NZ_JAJBZG010000004.1"/>
</dbReference>
<dbReference type="SUPFAM" id="SSF52833">
    <property type="entry name" value="Thioredoxin-like"/>
    <property type="match status" value="1"/>
</dbReference>
<proteinExistence type="predicted"/>
<feature type="domain" description="Thioredoxin" evidence="1">
    <location>
        <begin position="64"/>
        <end position="180"/>
    </location>
</feature>
<accession>A0A9X1LJG0</accession>
<gene>
    <name evidence="2" type="ORF">LGQ90_09220</name>
</gene>
<comment type="caution">
    <text evidence="2">The sequence shown here is derived from an EMBL/GenBank/DDBJ whole genome shotgun (WGS) entry which is preliminary data.</text>
</comment>
<organism evidence="2 3">
    <name type="scientific">Christiangramia sediminis</name>
    <dbReference type="NCBI Taxonomy" id="2881336"/>
    <lineage>
        <taxon>Bacteria</taxon>
        <taxon>Pseudomonadati</taxon>
        <taxon>Bacteroidota</taxon>
        <taxon>Flavobacteriia</taxon>
        <taxon>Flavobacteriales</taxon>
        <taxon>Flavobacteriaceae</taxon>
        <taxon>Christiangramia</taxon>
    </lineage>
</organism>
<dbReference type="CDD" id="cd02947">
    <property type="entry name" value="TRX_family"/>
    <property type="match status" value="1"/>
</dbReference>
<keyword evidence="3" id="KW-1185">Reference proteome</keyword>
<name>A0A9X1LJG0_9FLAO</name>
<dbReference type="Proteomes" id="UP001139414">
    <property type="component" value="Unassembled WGS sequence"/>
</dbReference>
<evidence type="ECO:0000313" key="2">
    <source>
        <dbReference type="EMBL" id="MCB7481437.1"/>
    </source>
</evidence>
<dbReference type="Gene3D" id="3.40.30.10">
    <property type="entry name" value="Glutaredoxin"/>
    <property type="match status" value="1"/>
</dbReference>
<dbReference type="InterPro" id="IPR036249">
    <property type="entry name" value="Thioredoxin-like_sf"/>
</dbReference>
<evidence type="ECO:0000259" key="1">
    <source>
        <dbReference type="PROSITE" id="PS51352"/>
    </source>
</evidence>
<dbReference type="EMBL" id="JAJBZG010000004">
    <property type="protein sequence ID" value="MCB7481437.1"/>
    <property type="molecule type" value="Genomic_DNA"/>
</dbReference>
<dbReference type="InterPro" id="IPR013766">
    <property type="entry name" value="Thioredoxin_domain"/>
</dbReference>
<reference evidence="2" key="1">
    <citation type="submission" date="2021-10" db="EMBL/GenBank/DDBJ databases">
        <title>Gramella sp. ASW11-100T, isolated from marine sediment.</title>
        <authorList>
            <person name="Xia C."/>
        </authorList>
    </citation>
    <scope>NUCLEOTIDE SEQUENCE</scope>
    <source>
        <strain evidence="2">ASW11-100</strain>
    </source>
</reference>
<sequence length="187" mass="21761">MNKFFILLAVITISCGNTVSKATAETQTLEEEILDEEEIQQDMLLGEFHKQDLQQKPFSKWFSPRYEEFSPETESMATIQENINDYKIKVLMGTWCGDSKRELPKLLKILDNADYNYKNIEMVAVDYNKTTPSKIEEELNVHRVPTIIFYKNGEEVNRFVEYSQGESIEEDIADIVSGKEYKNSYTE</sequence>
<dbReference type="PROSITE" id="PS51352">
    <property type="entry name" value="THIOREDOXIN_2"/>
    <property type="match status" value="1"/>
</dbReference>
<dbReference type="PROSITE" id="PS51257">
    <property type="entry name" value="PROKAR_LIPOPROTEIN"/>
    <property type="match status" value="1"/>
</dbReference>
<dbReference type="Pfam" id="PF00085">
    <property type="entry name" value="Thioredoxin"/>
    <property type="match status" value="1"/>
</dbReference>